<feature type="transmembrane region" description="Helical" evidence="1">
    <location>
        <begin position="101"/>
        <end position="118"/>
    </location>
</feature>
<reference evidence="3" key="1">
    <citation type="submission" date="2020-05" db="EMBL/GenBank/DDBJ databases">
        <title>WGS assembly of Panicum virgatum.</title>
        <authorList>
            <person name="Lovell J.T."/>
            <person name="Jenkins J."/>
            <person name="Shu S."/>
            <person name="Juenger T.E."/>
            <person name="Schmutz J."/>
        </authorList>
    </citation>
    <scope>NUCLEOTIDE SEQUENCE</scope>
    <source>
        <strain evidence="3">AP13</strain>
    </source>
</reference>
<gene>
    <name evidence="3" type="ORF">PVAP13_2NG061700</name>
</gene>
<accession>A0A8T0VCL2</accession>
<dbReference type="Proteomes" id="UP000823388">
    <property type="component" value="Chromosome 2N"/>
</dbReference>
<evidence type="ECO:0000313" key="3">
    <source>
        <dbReference type="EMBL" id="KAG2632077.1"/>
    </source>
</evidence>
<feature type="transmembrane region" description="Helical" evidence="1">
    <location>
        <begin position="176"/>
        <end position="193"/>
    </location>
</feature>
<comment type="caution">
    <text evidence="3">The sequence shown here is derived from an EMBL/GenBank/DDBJ whole genome shotgun (WGS) entry which is preliminary data.</text>
</comment>
<evidence type="ECO:0000313" key="4">
    <source>
        <dbReference type="Proteomes" id="UP000823388"/>
    </source>
</evidence>
<keyword evidence="1" id="KW-0812">Transmembrane</keyword>
<dbReference type="EMBL" id="CM029040">
    <property type="protein sequence ID" value="KAG2632077.1"/>
    <property type="molecule type" value="Genomic_DNA"/>
</dbReference>
<keyword evidence="1" id="KW-0472">Membrane</keyword>
<feature type="domain" description="DUF4220" evidence="2">
    <location>
        <begin position="334"/>
        <end position="432"/>
    </location>
</feature>
<dbReference type="Pfam" id="PF13968">
    <property type="entry name" value="DUF4220"/>
    <property type="match status" value="2"/>
</dbReference>
<dbReference type="Pfam" id="PF04578">
    <property type="entry name" value="DUF594"/>
    <property type="match status" value="1"/>
</dbReference>
<proteinExistence type="predicted"/>
<dbReference type="PANTHER" id="PTHR31325">
    <property type="entry name" value="OS01G0798800 PROTEIN-RELATED"/>
    <property type="match status" value="1"/>
</dbReference>
<evidence type="ECO:0000256" key="1">
    <source>
        <dbReference type="SAM" id="Phobius"/>
    </source>
</evidence>
<feature type="transmembrane region" description="Helical" evidence="1">
    <location>
        <begin position="64"/>
        <end position="81"/>
    </location>
</feature>
<feature type="domain" description="DUF4220" evidence="2">
    <location>
        <begin position="77"/>
        <end position="333"/>
    </location>
</feature>
<name>A0A8T0VCL2_PANVG</name>
<dbReference type="InterPro" id="IPR025315">
    <property type="entry name" value="DUF4220"/>
</dbReference>
<dbReference type="InterPro" id="IPR007658">
    <property type="entry name" value="DUF594"/>
</dbReference>
<feature type="transmembrane region" description="Helical" evidence="1">
    <location>
        <begin position="321"/>
        <end position="340"/>
    </location>
</feature>
<organism evidence="3 4">
    <name type="scientific">Panicum virgatum</name>
    <name type="common">Blackwell switchgrass</name>
    <dbReference type="NCBI Taxonomy" id="38727"/>
    <lineage>
        <taxon>Eukaryota</taxon>
        <taxon>Viridiplantae</taxon>
        <taxon>Streptophyta</taxon>
        <taxon>Embryophyta</taxon>
        <taxon>Tracheophyta</taxon>
        <taxon>Spermatophyta</taxon>
        <taxon>Magnoliopsida</taxon>
        <taxon>Liliopsida</taxon>
        <taxon>Poales</taxon>
        <taxon>Poaceae</taxon>
        <taxon>PACMAD clade</taxon>
        <taxon>Panicoideae</taxon>
        <taxon>Panicodae</taxon>
        <taxon>Paniceae</taxon>
        <taxon>Panicinae</taxon>
        <taxon>Panicum</taxon>
        <taxon>Panicum sect. Hiantes</taxon>
    </lineage>
</organism>
<protein>
    <recommendedName>
        <fullName evidence="2">DUF4220 domain-containing protein</fullName>
    </recommendedName>
</protein>
<evidence type="ECO:0000259" key="2">
    <source>
        <dbReference type="Pfam" id="PF13968"/>
    </source>
</evidence>
<dbReference type="AlphaFoldDB" id="A0A8T0VCL2"/>
<feature type="transmembrane region" description="Helical" evidence="1">
    <location>
        <begin position="360"/>
        <end position="382"/>
    </location>
</feature>
<keyword evidence="1" id="KW-1133">Transmembrane helix</keyword>
<sequence>MAMGPASKQDGVVNMTRAMEALSPWLNHSRRTIIKVEVLVVAAAVLLLLQLILGSCKRRCHNSFLKYGLQACNGIMFPLIVYTLGTMQSSPIKNSSRNSSYPVWAVFLIMASAGTTVVRQYDFYGSFYKRLMHVLVESYRDLFYAIMFLQLLLSPAPDNWNWNTSFDLKQNVDMKNGRASSMCVMVLVIFVLMTKTSESLYSACFGYPKERNIFHIIKKSWRTQAAERIEETVNDGANDSGPQSMKAGVTGRFITINKIWDSFANSADDKALKDMCLSFTLFWRLVGQRYFGVFYPEANRLKAHNFFFNKLLPSEGEFKRAFTIVEIILIFIVGVLAFRKTLVLETSHPMIEVHPSEADYIITLLVLSIALIVELVQATFYLASNWAQVSLTCMDVNKNLFEHNVFARVISFLRRVTISGKLRKKIDQHSFIFPRKQPDPVEVSDTLKRAVARLLIATYGSNLTTNGETLVRPHNQMSNEYSWALKDLSQLEVMLIWHIATEYCDISDDPSSNGTTRGSNQGANLSGYVLQLLCPHRRRNRIARDGHRGVAVHLSRYCAYLIGSVPELLPYHEADIAELVEEVMVECKDHFGYYFSLFDIYTSMTQEEEDDNRKIFQKGVKLGKQLERMPYGDRWEVLQDFWAETIIHVAASHYTTKQHMLRLENGGEFLTHIWALLSLAGILSLNRGKDQEDKERSMQGQ</sequence>
<keyword evidence="4" id="KW-1185">Reference proteome</keyword>
<feature type="transmembrane region" description="Helical" evidence="1">
    <location>
        <begin position="32"/>
        <end position="52"/>
    </location>
</feature>